<dbReference type="Gene3D" id="2.30.60.10">
    <property type="entry name" value="Cyanovirin-N"/>
    <property type="match status" value="1"/>
</dbReference>
<evidence type="ECO:0000313" key="3">
    <source>
        <dbReference type="Proteomes" id="UP000253153"/>
    </source>
</evidence>
<dbReference type="OrthoDB" id="2441380at2759"/>
<proteinExistence type="predicted"/>
<comment type="caution">
    <text evidence="2">The sequence shown here is derived from an EMBL/GenBank/DDBJ whole genome shotgun (WGS) entry which is preliminary data.</text>
</comment>
<dbReference type="Pfam" id="PF08881">
    <property type="entry name" value="CVNH"/>
    <property type="match status" value="1"/>
</dbReference>
<keyword evidence="3" id="KW-1185">Reference proteome</keyword>
<dbReference type="PANTHER" id="PTHR42076">
    <property type="entry name" value="CYANOVIRIN-N HOMOLOG"/>
    <property type="match status" value="1"/>
</dbReference>
<dbReference type="GeneID" id="41997128"/>
<dbReference type="PANTHER" id="PTHR42076:SF1">
    <property type="entry name" value="CYANOVIRIN-N DOMAIN-CONTAINING PROTEIN"/>
    <property type="match status" value="1"/>
</dbReference>
<gene>
    <name evidence="2" type="ORF">FIESC28_07692</name>
</gene>
<dbReference type="RefSeq" id="XP_031014091.1">
    <property type="nucleotide sequence ID" value="XM_031161832.1"/>
</dbReference>
<reference evidence="2 3" key="1">
    <citation type="submission" date="2018-06" db="EMBL/GenBank/DDBJ databases">
        <title>Fusarium incarnatum-equiseti species complex species 28.</title>
        <authorList>
            <person name="Gardiner D.M."/>
        </authorList>
    </citation>
    <scope>NUCLEOTIDE SEQUENCE [LARGE SCALE GENOMIC DNA]</scope>
    <source>
        <strain evidence="2 3">FIESC_28</strain>
    </source>
</reference>
<name>A0A366RDP4_9HYPO</name>
<dbReference type="SUPFAM" id="SSF51322">
    <property type="entry name" value="Cyanovirin-N"/>
    <property type="match status" value="1"/>
</dbReference>
<dbReference type="Proteomes" id="UP000253153">
    <property type="component" value="Unassembled WGS sequence"/>
</dbReference>
<evidence type="ECO:0000313" key="2">
    <source>
        <dbReference type="EMBL" id="RBR14456.1"/>
    </source>
</evidence>
<dbReference type="InterPro" id="IPR036673">
    <property type="entry name" value="Cyanovirin-N_sf"/>
</dbReference>
<organism evidence="2 3">
    <name type="scientific">Fusarium coffeatum</name>
    <dbReference type="NCBI Taxonomy" id="231269"/>
    <lineage>
        <taxon>Eukaryota</taxon>
        <taxon>Fungi</taxon>
        <taxon>Dikarya</taxon>
        <taxon>Ascomycota</taxon>
        <taxon>Pezizomycotina</taxon>
        <taxon>Sordariomycetes</taxon>
        <taxon>Hypocreomycetidae</taxon>
        <taxon>Hypocreales</taxon>
        <taxon>Nectriaceae</taxon>
        <taxon>Fusarium</taxon>
        <taxon>Fusarium incarnatum-equiseti species complex</taxon>
    </lineage>
</organism>
<feature type="domain" description="Cyanovirin-N" evidence="1">
    <location>
        <begin position="2"/>
        <end position="99"/>
    </location>
</feature>
<sequence length="100" mass="11115">MGFAESARSWKLIDNHILRAECPNRAGEWIESDLDLDTCLGNENGAFQWGGKDFSGKAGEIKLDGVFLTAWLPARDGQMKGEYVILDNRISNDDGKLHFA</sequence>
<protein>
    <recommendedName>
        <fullName evidence="1">Cyanovirin-N domain-containing protein</fullName>
    </recommendedName>
</protein>
<dbReference type="InterPro" id="IPR011058">
    <property type="entry name" value="Cyanovirin-N"/>
</dbReference>
<accession>A0A366RDP4</accession>
<dbReference type="SMART" id="SM01111">
    <property type="entry name" value="CVNH"/>
    <property type="match status" value="1"/>
</dbReference>
<evidence type="ECO:0000259" key="1">
    <source>
        <dbReference type="SMART" id="SM01111"/>
    </source>
</evidence>
<dbReference type="EMBL" id="QKXC01000167">
    <property type="protein sequence ID" value="RBR14456.1"/>
    <property type="molecule type" value="Genomic_DNA"/>
</dbReference>
<dbReference type="AlphaFoldDB" id="A0A366RDP4"/>